<keyword evidence="3 11" id="KW-0378">Hydrolase</keyword>
<evidence type="ECO:0000313" key="16">
    <source>
        <dbReference type="Proteomes" id="UP000095200"/>
    </source>
</evidence>
<dbReference type="InterPro" id="IPR008269">
    <property type="entry name" value="Lon_proteolytic"/>
</dbReference>
<keyword evidence="10" id="KW-0597">Phosphoprotein</keyword>
<dbReference type="SMART" id="SM00382">
    <property type="entry name" value="AAA"/>
    <property type="match status" value="1"/>
</dbReference>
<dbReference type="PIRSF" id="PIRSF001174">
    <property type="entry name" value="Lon_proteas"/>
    <property type="match status" value="1"/>
</dbReference>
<evidence type="ECO:0000259" key="13">
    <source>
        <dbReference type="PROSITE" id="PS50110"/>
    </source>
</evidence>
<dbReference type="PROSITE" id="PS01046">
    <property type="entry name" value="LON_SER"/>
    <property type="match status" value="1"/>
</dbReference>
<dbReference type="Gene3D" id="3.30.230.10">
    <property type="match status" value="1"/>
</dbReference>
<proteinExistence type="inferred from homology"/>
<dbReference type="Pfam" id="PF00072">
    <property type="entry name" value="Response_reg"/>
    <property type="match status" value="1"/>
</dbReference>
<dbReference type="InterPro" id="IPR011006">
    <property type="entry name" value="CheY-like_superfamily"/>
</dbReference>
<comment type="similarity">
    <text evidence="11">Belongs to the peptidase S16 family.</text>
</comment>
<feature type="modified residue" description="4-aspartylphosphate" evidence="10">
    <location>
        <position position="180"/>
    </location>
</feature>
<sequence>MFFKKKTPSTEQSEACESASAEQPAPEMPGYLQELRDRITAQDLPAMVRETAQLEWERLTGMDRSAPESGISINYLEFLLSLPWKAVTRDNLDLNRAATILKSRHLGLDAIHERILEFLAVKTLIGRQRPTILVVDDEEIARTNLAYVLEKDGYDVSMAQNGLEAVYYMDKQPADIVITDLKMERMDGIQLLGTIRKQWPDTSVIMITGYATVDTAVTALQKGADHYLSKPVNLTKLREQVRTLMEARERASHLHGPVLCFTGPPGTGKTSIGRAIAEALERKFVRFSLAGLKDEAELRGHRRTYVGAMAGRILLEIQKVGVRNPVIMLDEMDKTIQDFRGDAVSVFLEVLDPEQNASFVDHYLDIPFDLSQVMFIATANMAENLPAPLLDRMEVIEFSSYTYREKEAIARQFLVPAQLKRHGLTTQDVRLTDEGVRSLIRGYTREAGLRGLERKIADVCRKIARQRVDRQEADSNVPVVLDEERIIALLGAPLFTQTRALSAPRVGMATGLVWTATGGEIIFVEVARMKGSKQLLLTGSLGDVLRESAQAALSYLRSNAAMYHIDPGFFDVSDIHIHLPSGGVSKDGPSAGVTIFVALLSLLTGRAVRQDVAVSGELTLLGDVLPVGGIREKVLAASQAGIRQLVFPRKNKAEIEALDADVVQDLEIVLADEVGEFAKVALVQEGS</sequence>
<feature type="compositionally biased region" description="Low complexity" evidence="12">
    <location>
        <begin position="9"/>
        <end position="25"/>
    </location>
</feature>
<evidence type="ECO:0000256" key="6">
    <source>
        <dbReference type="ARBA" id="ARBA00050665"/>
    </source>
</evidence>
<dbReference type="OrthoDB" id="9803599at2"/>
<dbReference type="Gene3D" id="3.40.50.300">
    <property type="entry name" value="P-loop containing nucleotide triphosphate hydrolases"/>
    <property type="match status" value="1"/>
</dbReference>
<dbReference type="Gene3D" id="3.40.50.2300">
    <property type="match status" value="1"/>
</dbReference>
<dbReference type="InterPro" id="IPR054594">
    <property type="entry name" value="Lon_lid"/>
</dbReference>
<feature type="domain" description="Response regulatory" evidence="13">
    <location>
        <begin position="131"/>
        <end position="245"/>
    </location>
</feature>
<dbReference type="Pfam" id="PF00004">
    <property type="entry name" value="AAA"/>
    <property type="match status" value="1"/>
</dbReference>
<comment type="catalytic activity">
    <reaction evidence="6 11">
        <text>Hydrolysis of proteins in presence of ATP.</text>
        <dbReference type="EC" id="3.4.21.53"/>
    </reaction>
</comment>
<evidence type="ECO:0000256" key="4">
    <source>
        <dbReference type="ARBA" id="ARBA00022825"/>
    </source>
</evidence>
<name>A0A194AJ18_9BACT</name>
<dbReference type="SUPFAM" id="SSF54211">
    <property type="entry name" value="Ribosomal protein S5 domain 2-like"/>
    <property type="match status" value="1"/>
</dbReference>
<dbReference type="InterPro" id="IPR003959">
    <property type="entry name" value="ATPase_AAA_core"/>
</dbReference>
<dbReference type="PRINTS" id="PR00830">
    <property type="entry name" value="ENDOLAPTASE"/>
</dbReference>
<evidence type="ECO:0000256" key="5">
    <source>
        <dbReference type="ARBA" id="ARBA00022840"/>
    </source>
</evidence>
<evidence type="ECO:0000256" key="11">
    <source>
        <dbReference type="PROSITE-ProRule" id="PRU01122"/>
    </source>
</evidence>
<feature type="domain" description="Lon proteolytic" evidence="14">
    <location>
        <begin position="503"/>
        <end position="684"/>
    </location>
</feature>
<dbReference type="PROSITE" id="PS51786">
    <property type="entry name" value="LON_PROTEOLYTIC"/>
    <property type="match status" value="1"/>
</dbReference>
<reference evidence="16" key="1">
    <citation type="submission" date="2016-06" db="EMBL/GenBank/DDBJ databases">
        <title>Draft genome sequence of Desulfoplanes formicivorans strain Pf12B.</title>
        <authorList>
            <person name="Watanabe M."/>
            <person name="Kojima H."/>
            <person name="Fukui M."/>
        </authorList>
    </citation>
    <scope>NUCLEOTIDE SEQUENCE [LARGE SCALE GENOMIC DNA]</scope>
    <source>
        <strain evidence="16">Pf12B</strain>
    </source>
</reference>
<dbReference type="PROSITE" id="PS50110">
    <property type="entry name" value="RESPONSE_REGULATORY"/>
    <property type="match status" value="1"/>
</dbReference>
<dbReference type="GO" id="GO:0000160">
    <property type="term" value="P:phosphorelay signal transduction system"/>
    <property type="evidence" value="ECO:0007669"/>
    <property type="project" value="InterPro"/>
</dbReference>
<feature type="binding site" evidence="9">
    <location>
        <begin position="263"/>
        <end position="270"/>
    </location>
    <ligand>
        <name>ATP</name>
        <dbReference type="ChEBI" id="CHEBI:30616"/>
    </ligand>
</feature>
<dbReference type="InterPro" id="IPR003593">
    <property type="entry name" value="AAA+_ATPase"/>
</dbReference>
<dbReference type="GO" id="GO:0004252">
    <property type="term" value="F:serine-type endopeptidase activity"/>
    <property type="evidence" value="ECO:0007669"/>
    <property type="project" value="UniProtKB-UniRule"/>
</dbReference>
<dbReference type="InterPro" id="IPR001789">
    <property type="entry name" value="Sig_transdc_resp-reg_receiver"/>
</dbReference>
<dbReference type="Pfam" id="PF05362">
    <property type="entry name" value="Lon_C"/>
    <property type="match status" value="1"/>
</dbReference>
<accession>A0A194AJ18</accession>
<evidence type="ECO:0000256" key="3">
    <source>
        <dbReference type="ARBA" id="ARBA00022801"/>
    </source>
</evidence>
<evidence type="ECO:0000256" key="9">
    <source>
        <dbReference type="PIRSR" id="PIRSR001174-2"/>
    </source>
</evidence>
<dbReference type="STRING" id="1592317.DPF_1455"/>
<feature type="region of interest" description="Disordered" evidence="12">
    <location>
        <begin position="1"/>
        <end position="26"/>
    </location>
</feature>
<dbReference type="SUPFAM" id="SSF52540">
    <property type="entry name" value="P-loop containing nucleoside triphosphate hydrolases"/>
    <property type="match status" value="1"/>
</dbReference>
<organism evidence="15 16">
    <name type="scientific">Desulfoplanes formicivorans</name>
    <dbReference type="NCBI Taxonomy" id="1592317"/>
    <lineage>
        <taxon>Bacteria</taxon>
        <taxon>Pseudomonadati</taxon>
        <taxon>Thermodesulfobacteriota</taxon>
        <taxon>Desulfovibrionia</taxon>
        <taxon>Desulfovibrionales</taxon>
        <taxon>Desulfoplanaceae</taxon>
        <taxon>Desulfoplanes</taxon>
    </lineage>
</organism>
<dbReference type="InterPro" id="IPR027417">
    <property type="entry name" value="P-loop_NTPase"/>
</dbReference>
<evidence type="ECO:0000313" key="15">
    <source>
        <dbReference type="EMBL" id="GAU08739.1"/>
    </source>
</evidence>
<dbReference type="GO" id="GO:0016887">
    <property type="term" value="F:ATP hydrolysis activity"/>
    <property type="evidence" value="ECO:0007669"/>
    <property type="project" value="InterPro"/>
</dbReference>
<protein>
    <recommendedName>
        <fullName evidence="7 11">endopeptidase La</fullName>
        <ecNumber evidence="7 11">3.4.21.53</ecNumber>
    </recommendedName>
</protein>
<dbReference type="GO" id="GO:0004176">
    <property type="term" value="F:ATP-dependent peptidase activity"/>
    <property type="evidence" value="ECO:0007669"/>
    <property type="project" value="UniProtKB-UniRule"/>
</dbReference>
<keyword evidence="5 9" id="KW-0067">ATP-binding</keyword>
<keyword evidence="4 11" id="KW-0720">Serine protease</keyword>
<comment type="caution">
    <text evidence="15">The sequence shown here is derived from an EMBL/GenBank/DDBJ whole genome shotgun (WGS) entry which is preliminary data.</text>
</comment>
<dbReference type="InterPro" id="IPR014721">
    <property type="entry name" value="Ribsml_uS5_D2-typ_fold_subgr"/>
</dbReference>
<keyword evidence="1 11" id="KW-0645">Protease</keyword>
<dbReference type="InterPro" id="IPR020568">
    <property type="entry name" value="Ribosomal_Su5_D2-typ_SF"/>
</dbReference>
<feature type="active site" evidence="8 11">
    <location>
        <position position="590"/>
    </location>
</feature>
<evidence type="ECO:0000259" key="14">
    <source>
        <dbReference type="PROSITE" id="PS51786"/>
    </source>
</evidence>
<dbReference type="PANTHER" id="PTHR10046">
    <property type="entry name" value="ATP DEPENDENT LON PROTEASE FAMILY MEMBER"/>
    <property type="match status" value="1"/>
</dbReference>
<dbReference type="SMART" id="SM00448">
    <property type="entry name" value="REC"/>
    <property type="match status" value="1"/>
</dbReference>
<evidence type="ECO:0000256" key="10">
    <source>
        <dbReference type="PROSITE-ProRule" id="PRU00169"/>
    </source>
</evidence>
<dbReference type="EMBL" id="BDFE01000015">
    <property type="protein sequence ID" value="GAU08739.1"/>
    <property type="molecule type" value="Genomic_DNA"/>
</dbReference>
<dbReference type="InterPro" id="IPR004815">
    <property type="entry name" value="Lon_bac/euk-typ"/>
</dbReference>
<dbReference type="Proteomes" id="UP000095200">
    <property type="component" value="Unassembled WGS sequence"/>
</dbReference>
<dbReference type="GO" id="GO:0005524">
    <property type="term" value="F:ATP binding"/>
    <property type="evidence" value="ECO:0007669"/>
    <property type="project" value="UniProtKB-KW"/>
</dbReference>
<dbReference type="FunFam" id="3.40.50.300:FF:000021">
    <property type="entry name" value="Lon protease homolog"/>
    <property type="match status" value="1"/>
</dbReference>
<gene>
    <name evidence="15" type="ORF">DPF_1455</name>
</gene>
<feature type="active site" evidence="8 11">
    <location>
        <position position="633"/>
    </location>
</feature>
<keyword evidence="2 9" id="KW-0547">Nucleotide-binding</keyword>
<dbReference type="CDD" id="cd17536">
    <property type="entry name" value="REC_YesN-like"/>
    <property type="match status" value="1"/>
</dbReference>
<dbReference type="InterPro" id="IPR027065">
    <property type="entry name" value="Lon_Prtase"/>
</dbReference>
<dbReference type="AlphaFoldDB" id="A0A194AJ18"/>
<dbReference type="SUPFAM" id="SSF52172">
    <property type="entry name" value="CheY-like"/>
    <property type="match status" value="1"/>
</dbReference>
<dbReference type="EC" id="3.4.21.53" evidence="7 11"/>
<dbReference type="GO" id="GO:0030163">
    <property type="term" value="P:protein catabolic process"/>
    <property type="evidence" value="ECO:0007669"/>
    <property type="project" value="InterPro"/>
</dbReference>
<evidence type="ECO:0000256" key="1">
    <source>
        <dbReference type="ARBA" id="ARBA00022670"/>
    </source>
</evidence>
<dbReference type="Pfam" id="PF22667">
    <property type="entry name" value="Lon_lid"/>
    <property type="match status" value="1"/>
</dbReference>
<dbReference type="Gene3D" id="1.20.5.5270">
    <property type="match status" value="1"/>
</dbReference>
<evidence type="ECO:0000256" key="7">
    <source>
        <dbReference type="ARBA" id="ARBA00066743"/>
    </source>
</evidence>
<evidence type="ECO:0000256" key="8">
    <source>
        <dbReference type="PIRSR" id="PIRSR001174-1"/>
    </source>
</evidence>
<dbReference type="RefSeq" id="WP_069858828.1">
    <property type="nucleotide sequence ID" value="NZ_BDFE01000015.1"/>
</dbReference>
<dbReference type="GO" id="GO:0006508">
    <property type="term" value="P:proteolysis"/>
    <property type="evidence" value="ECO:0007669"/>
    <property type="project" value="UniProtKB-KW"/>
</dbReference>
<keyword evidence="16" id="KW-1185">Reference proteome</keyword>
<dbReference type="Gene3D" id="1.10.8.60">
    <property type="match status" value="1"/>
</dbReference>
<evidence type="ECO:0000256" key="2">
    <source>
        <dbReference type="ARBA" id="ARBA00022741"/>
    </source>
</evidence>
<evidence type="ECO:0000256" key="12">
    <source>
        <dbReference type="SAM" id="MobiDB-lite"/>
    </source>
</evidence>
<dbReference type="InterPro" id="IPR008268">
    <property type="entry name" value="Peptidase_S16_AS"/>
</dbReference>